<dbReference type="CDD" id="cd21377">
    <property type="entry name" value="CTWD_Cns1-like"/>
    <property type="match status" value="1"/>
</dbReference>
<gene>
    <name evidence="3" type="primary">LOC107426446</name>
</gene>
<dbReference type="Proteomes" id="UP001652623">
    <property type="component" value="Chromosome 9"/>
</dbReference>
<feature type="region of interest" description="Disordered" evidence="1">
    <location>
        <begin position="57"/>
        <end position="89"/>
    </location>
</feature>
<reference evidence="3" key="1">
    <citation type="submission" date="2025-08" db="UniProtKB">
        <authorList>
            <consortium name="RefSeq"/>
        </authorList>
    </citation>
    <scope>IDENTIFICATION</scope>
    <source>
        <tissue evidence="3">Seedling</tissue>
    </source>
</reference>
<proteinExistence type="predicted"/>
<keyword evidence="2" id="KW-1185">Reference proteome</keyword>
<evidence type="ECO:0000256" key="1">
    <source>
        <dbReference type="SAM" id="MobiDB-lite"/>
    </source>
</evidence>
<dbReference type="RefSeq" id="XP_060667520.1">
    <property type="nucleotide sequence ID" value="XM_060811537.1"/>
</dbReference>
<feature type="compositionally biased region" description="Polar residues" evidence="1">
    <location>
        <begin position="74"/>
        <end position="88"/>
    </location>
</feature>
<evidence type="ECO:0000313" key="3">
    <source>
        <dbReference type="RefSeq" id="XP_060667520.1"/>
    </source>
</evidence>
<protein>
    <submittedName>
        <fullName evidence="3">Uncharacterized protein LOC107426446</fullName>
    </submittedName>
</protein>
<name>A0ABM3ZSR5_ZIZJJ</name>
<accession>A0ABM3ZSR5</accession>
<sequence>MVKPKEDTNKKLKKIPESESFDRMLAEIKAITSDKDEQMKLLEERVVTEFIHYCSQKSKEKKASSSSLPEKPGCSSTTSLKNSATGKQQLEEKRSSWKLIDLNKLEHEKKQLNVQDSIAAAEEAKELLSVIVKRGYKIGKPMLREITRSRKPVWDKNKNNIHWPVLLLFPEVMACDFIEDFCDTDINPSASATR</sequence>
<dbReference type="GeneID" id="107426446"/>
<organism evidence="2 3">
    <name type="scientific">Ziziphus jujuba</name>
    <name type="common">Chinese jujube</name>
    <name type="synonym">Ziziphus sativa</name>
    <dbReference type="NCBI Taxonomy" id="326968"/>
    <lineage>
        <taxon>Eukaryota</taxon>
        <taxon>Viridiplantae</taxon>
        <taxon>Streptophyta</taxon>
        <taxon>Embryophyta</taxon>
        <taxon>Tracheophyta</taxon>
        <taxon>Spermatophyta</taxon>
        <taxon>Magnoliopsida</taxon>
        <taxon>eudicotyledons</taxon>
        <taxon>Gunneridae</taxon>
        <taxon>Pentapetalae</taxon>
        <taxon>rosids</taxon>
        <taxon>fabids</taxon>
        <taxon>Rosales</taxon>
        <taxon>Rhamnaceae</taxon>
        <taxon>Paliureae</taxon>
        <taxon>Ziziphus</taxon>
    </lineage>
</organism>
<evidence type="ECO:0000313" key="2">
    <source>
        <dbReference type="Proteomes" id="UP001652623"/>
    </source>
</evidence>